<evidence type="ECO:0000259" key="6">
    <source>
        <dbReference type="PROSITE" id="PS50206"/>
    </source>
</evidence>
<dbReference type="InterPro" id="IPR000387">
    <property type="entry name" value="Tyr_Pase_dom"/>
</dbReference>
<sequence length="906" mass="99994">MMTAAATPRGPWPPMSPSRALPISSTTPLGYPSRTPGSVGPQTPGRPSKSLSPHAKRAPRSPSPNYFEFVTDPSSNPPNSNAVGEQGLLKAPSYLDPSKTIHARKDRSPPSAGDPPTTVASPHIDPLESQPRFENFRRQSETNTFNLSHGSLSHFSANVGSVHPSTLEEVPDQSHRRLNLVSPKPQQTQSGVGASLVNQEGMDIDESSPSGFHQSLLKTSDSQEPSFFDVPRMQSPANASTPDLSKVQRTQISHIDERHPRNSLPHNRVEPLSHIIQRSETLPSSVSYDGPTMIAPQDFVDILKGHVPQDLLILDLRVFPQYSKSRISGAINLCIPTTLLKRSSFNVQKLSETFTKEKERARFAQWRDAKFIVVYDAASMQLKDATSSVNTLKKFTNENWRGAALIIRGGFDNLAKKFPDQVDDRLASEMDGSNTRKLSIDPPGAAPIAGGCMMPSTQTAANPFFGNIRQNMDLIGGVGQMAVKLPAGLKETAVAGLPAWLRQAAHVGDKGKAVADRFLGIERAEQQRMQKALSCNVSYGTPNALSPEAVQIAGIEKGTKNRYKDMLPYDHSRVRLQNVPSGHCDYVNASHIKAQRSNKHYIASQAPVPATFNDFWRVVWEQDARVVVMLTAETEGGQRKCHPYWLTGDYGPFKLKSFSERHLPLASSKNTPGRVFSSPLNLEAKDRPDMGRRRSTNCSAQNTPTPQTVDAEIPHVIVRKLTLSHTGHPFEPLREITQLQYSSWPDFGAPAHPAHVLGLVEHCNSVVRSYESSSPSREPDEPARKGERPTVVHCSAGCGRTGTFCTVDSVVDELKWQRQARLQKQMTSNPDDMDVDSSKEDGWMLKDDEDLVAQTVSNFRLQRLSMVQTLRQFVLCYETILEWIVGEMPEKFKGLGSDIERRSRGG</sequence>
<feature type="domain" description="Rhodanese" evidence="6">
    <location>
        <begin position="307"/>
        <end position="423"/>
    </location>
</feature>
<organism evidence="7 8">
    <name type="scientific">Letharia columbiana</name>
    <dbReference type="NCBI Taxonomy" id="112416"/>
    <lineage>
        <taxon>Eukaryota</taxon>
        <taxon>Fungi</taxon>
        <taxon>Dikarya</taxon>
        <taxon>Ascomycota</taxon>
        <taxon>Pezizomycotina</taxon>
        <taxon>Lecanoromycetes</taxon>
        <taxon>OSLEUM clade</taxon>
        <taxon>Lecanoromycetidae</taxon>
        <taxon>Lecanorales</taxon>
        <taxon>Lecanorineae</taxon>
        <taxon>Parmeliaceae</taxon>
        <taxon>Letharia</taxon>
    </lineage>
</organism>
<proteinExistence type="inferred from homology"/>
<dbReference type="PANTHER" id="PTHR19134:SF561">
    <property type="entry name" value="PROTEIN TYROSINE PHOSPHATASE 36E, ISOFORM A"/>
    <property type="match status" value="1"/>
</dbReference>
<feature type="region of interest" description="Disordered" evidence="3">
    <location>
        <begin position="1"/>
        <end position="128"/>
    </location>
</feature>
<evidence type="ECO:0000259" key="4">
    <source>
        <dbReference type="PROSITE" id="PS50055"/>
    </source>
</evidence>
<dbReference type="PANTHER" id="PTHR19134">
    <property type="entry name" value="RECEPTOR-TYPE TYROSINE-PROTEIN PHOSPHATASE"/>
    <property type="match status" value="1"/>
</dbReference>
<evidence type="ECO:0000259" key="5">
    <source>
        <dbReference type="PROSITE" id="PS50056"/>
    </source>
</evidence>
<feature type="domain" description="Tyrosine-protein phosphatase" evidence="4">
    <location>
        <begin position="560"/>
        <end position="883"/>
    </location>
</feature>
<feature type="region of interest" description="Disordered" evidence="3">
    <location>
        <begin position="674"/>
        <end position="707"/>
    </location>
</feature>
<dbReference type="EC" id="3.1.3.48" evidence="2"/>
<dbReference type="GO" id="GO:0004725">
    <property type="term" value="F:protein tyrosine phosphatase activity"/>
    <property type="evidence" value="ECO:0007669"/>
    <property type="project" value="UniProtKB-EC"/>
</dbReference>
<dbReference type="CDD" id="cd01446">
    <property type="entry name" value="DSP_MapKP"/>
    <property type="match status" value="1"/>
</dbReference>
<dbReference type="SUPFAM" id="SSF52799">
    <property type="entry name" value="(Phosphotyrosine protein) phosphatases II"/>
    <property type="match status" value="1"/>
</dbReference>
<dbReference type="FunFam" id="3.40.250.10:FF:000051">
    <property type="entry name" value="Protein tyrosine phosphatase (Pyp1), putative"/>
    <property type="match status" value="1"/>
</dbReference>
<comment type="caution">
    <text evidence="7">The sequence shown here is derived from an EMBL/GenBank/DDBJ whole genome shotgun (WGS) entry which is preliminary data.</text>
</comment>
<dbReference type="OrthoDB" id="6058203at2759"/>
<evidence type="ECO:0000313" key="7">
    <source>
        <dbReference type="EMBL" id="KAF6235042.1"/>
    </source>
</evidence>
<dbReference type="Proteomes" id="UP000578531">
    <property type="component" value="Unassembled WGS sequence"/>
</dbReference>
<dbReference type="InterPro" id="IPR036873">
    <property type="entry name" value="Rhodanese-like_dom_sf"/>
</dbReference>
<feature type="compositionally biased region" description="Polar residues" evidence="3">
    <location>
        <begin position="72"/>
        <end position="83"/>
    </location>
</feature>
<reference evidence="7 8" key="1">
    <citation type="journal article" date="2020" name="Genomics">
        <title>Complete, high-quality genomes from long-read metagenomic sequencing of two wolf lichen thalli reveals enigmatic genome architecture.</title>
        <authorList>
            <person name="McKenzie S.K."/>
            <person name="Walston R.F."/>
            <person name="Allen J.L."/>
        </authorList>
    </citation>
    <scope>NUCLEOTIDE SEQUENCE [LARGE SCALE GENOMIC DNA]</scope>
    <source>
        <strain evidence="7">WasteWater2</strain>
    </source>
</reference>
<evidence type="ECO:0000256" key="3">
    <source>
        <dbReference type="SAM" id="MobiDB-lite"/>
    </source>
</evidence>
<evidence type="ECO:0000313" key="8">
    <source>
        <dbReference type="Proteomes" id="UP000578531"/>
    </source>
</evidence>
<dbReference type="InterPro" id="IPR000242">
    <property type="entry name" value="PTP_cat"/>
</dbReference>
<protein>
    <recommendedName>
        <fullName evidence="2">protein-tyrosine-phosphatase</fullName>
        <ecNumber evidence="2">3.1.3.48</ecNumber>
    </recommendedName>
</protein>
<dbReference type="InterPro" id="IPR003595">
    <property type="entry name" value="Tyr_Pase_cat"/>
</dbReference>
<dbReference type="InterPro" id="IPR001763">
    <property type="entry name" value="Rhodanese-like_dom"/>
</dbReference>
<comment type="similarity">
    <text evidence="1">Belongs to the protein-tyrosine phosphatase family. Non-receptor class subfamily.</text>
</comment>
<feature type="compositionally biased region" description="Polar residues" evidence="3">
    <location>
        <begin position="696"/>
        <end position="707"/>
    </location>
</feature>
<dbReference type="PROSITE" id="PS00383">
    <property type="entry name" value="TYR_PHOSPHATASE_1"/>
    <property type="match status" value="1"/>
</dbReference>
<dbReference type="SMART" id="SM00194">
    <property type="entry name" value="PTPc"/>
    <property type="match status" value="1"/>
</dbReference>
<dbReference type="CDD" id="cd18533">
    <property type="entry name" value="PTP_fungal"/>
    <property type="match status" value="1"/>
</dbReference>
<dbReference type="AlphaFoldDB" id="A0A8H6L4C8"/>
<dbReference type="PROSITE" id="PS50206">
    <property type="entry name" value="RHODANESE_3"/>
    <property type="match status" value="1"/>
</dbReference>
<dbReference type="InterPro" id="IPR016130">
    <property type="entry name" value="Tyr_Pase_AS"/>
</dbReference>
<dbReference type="RefSeq" id="XP_037164420.1">
    <property type="nucleotide sequence ID" value="XM_037308577.1"/>
</dbReference>
<dbReference type="EMBL" id="JACCJC010000026">
    <property type="protein sequence ID" value="KAF6235042.1"/>
    <property type="molecule type" value="Genomic_DNA"/>
</dbReference>
<dbReference type="Gene3D" id="3.90.190.10">
    <property type="entry name" value="Protein tyrosine phosphatase superfamily"/>
    <property type="match status" value="1"/>
</dbReference>
<accession>A0A8H6L4C8</accession>
<dbReference type="SUPFAM" id="SSF52821">
    <property type="entry name" value="Rhodanese/Cell cycle control phosphatase"/>
    <property type="match status" value="1"/>
</dbReference>
<dbReference type="PROSITE" id="PS50055">
    <property type="entry name" value="TYR_PHOSPHATASE_PTP"/>
    <property type="match status" value="1"/>
</dbReference>
<feature type="compositionally biased region" description="Polar residues" evidence="3">
    <location>
        <begin position="207"/>
        <end position="225"/>
    </location>
</feature>
<dbReference type="PROSITE" id="PS50056">
    <property type="entry name" value="TYR_PHOSPHATASE_2"/>
    <property type="match status" value="1"/>
</dbReference>
<dbReference type="PRINTS" id="PR00700">
    <property type="entry name" value="PRTYPHPHTASE"/>
</dbReference>
<dbReference type="InterPro" id="IPR050348">
    <property type="entry name" value="Protein-Tyr_Phosphatase"/>
</dbReference>
<feature type="compositionally biased region" description="Polar residues" evidence="3">
    <location>
        <begin position="235"/>
        <end position="248"/>
    </location>
</feature>
<dbReference type="Gene3D" id="3.40.250.10">
    <property type="entry name" value="Rhodanese-like domain"/>
    <property type="match status" value="1"/>
</dbReference>
<dbReference type="SMART" id="SM00404">
    <property type="entry name" value="PTPc_motif"/>
    <property type="match status" value="1"/>
</dbReference>
<feature type="region of interest" description="Disordered" evidence="3">
    <location>
        <begin position="202"/>
        <end position="248"/>
    </location>
</feature>
<gene>
    <name evidence="7" type="ORF">HO173_006669</name>
</gene>
<evidence type="ECO:0000256" key="2">
    <source>
        <dbReference type="ARBA" id="ARBA00013064"/>
    </source>
</evidence>
<dbReference type="InterPro" id="IPR029021">
    <property type="entry name" value="Prot-tyrosine_phosphatase-like"/>
</dbReference>
<keyword evidence="8" id="KW-1185">Reference proteome</keyword>
<dbReference type="GeneID" id="59288329"/>
<dbReference type="Pfam" id="PF00581">
    <property type="entry name" value="Rhodanese"/>
    <property type="match status" value="1"/>
</dbReference>
<dbReference type="Pfam" id="PF00102">
    <property type="entry name" value="Y_phosphatase"/>
    <property type="match status" value="2"/>
</dbReference>
<feature type="compositionally biased region" description="Basic and acidic residues" evidence="3">
    <location>
        <begin position="683"/>
        <end position="692"/>
    </location>
</feature>
<feature type="domain" description="Tyrosine specific protein phosphatases" evidence="5">
    <location>
        <begin position="764"/>
        <end position="874"/>
    </location>
</feature>
<name>A0A8H6L4C8_9LECA</name>
<evidence type="ECO:0000256" key="1">
    <source>
        <dbReference type="ARBA" id="ARBA00009649"/>
    </source>
</evidence>